<reference evidence="5 6" key="1">
    <citation type="journal article" date="2016" name="Nat. Commun.">
        <title>Thousands of microbial genomes shed light on interconnected biogeochemical processes in an aquifer system.</title>
        <authorList>
            <person name="Anantharaman K."/>
            <person name="Brown C.T."/>
            <person name="Hug L.A."/>
            <person name="Sharon I."/>
            <person name="Castelle C.J."/>
            <person name="Probst A.J."/>
            <person name="Thomas B.C."/>
            <person name="Singh A."/>
            <person name="Wilkins M.J."/>
            <person name="Karaoz U."/>
            <person name="Brodie E.L."/>
            <person name="Williams K.H."/>
            <person name="Hubbard S.S."/>
            <person name="Banfield J.F."/>
        </authorList>
    </citation>
    <scope>NUCLEOTIDE SEQUENCE [LARGE SCALE GENOMIC DNA]</scope>
</reference>
<dbReference type="InterPro" id="IPR012338">
    <property type="entry name" value="Beta-lactam/transpept-like"/>
</dbReference>
<dbReference type="InterPro" id="IPR050515">
    <property type="entry name" value="Beta-lactam/transpept"/>
</dbReference>
<dbReference type="SUPFAM" id="SSF56601">
    <property type="entry name" value="beta-lactamase/transpeptidase-like"/>
    <property type="match status" value="1"/>
</dbReference>
<proteinExistence type="predicted"/>
<dbReference type="GO" id="GO:0005886">
    <property type="term" value="C:plasma membrane"/>
    <property type="evidence" value="ECO:0007669"/>
    <property type="project" value="TreeGrafter"/>
</dbReference>
<dbReference type="Gene3D" id="3.90.1310.10">
    <property type="entry name" value="Penicillin-binding protein 2a (Domain 2)"/>
    <property type="match status" value="1"/>
</dbReference>
<evidence type="ECO:0000256" key="1">
    <source>
        <dbReference type="ARBA" id="ARBA00004370"/>
    </source>
</evidence>
<comment type="caution">
    <text evidence="5">The sequence shown here is derived from an EMBL/GenBank/DDBJ whole genome shotgun (WGS) entry which is preliminary data.</text>
</comment>
<dbReference type="GO" id="GO:0008658">
    <property type="term" value="F:penicillin binding"/>
    <property type="evidence" value="ECO:0007669"/>
    <property type="project" value="InterPro"/>
</dbReference>
<sequence length="569" mass="63051">MRSNPPFRIRLLSFFILCFALVLISRLYFLQIVEGKSYGERADRQYISPEEGLFERGSIFFTTKDGSVVAAATERNGFLFFINPKILENVEGVYQKLSAIITFEHDSFLAKASKKEDTYEEIAHRLGEKQADAINALKITGVSLAKEKWRFYPGEKLASTVIGLVAYKEDSFGGRYGLEKYYDDVLARDGKVTYTNFFADIFSGVKKVLFKTSELQGDLVLTIEPTVQDFLETKLAEVHKKWGGSPTGGIIMDPKTGEILAMAVNPDFNPNSFSEEENVSVFNNPLIQSSYEMGSIIKPITMAAGLDAGAIVPETTYEDLGFLVLNGSRIANFDGKGRGIVSMQEVLNQSLNTGAAYVALKMGKEKFPDYMEEFGLGEETGIDLPGEVQGHIENLKSNREIEQATASFGQGIAMSPIITIRALSALSNGGILPSPHVVKRINYDIGISKDMSYNPGKQVIKPETSETITRMLVEVVDKALLNGTLKMKNYSVAAKTGTAQIAKEGGGGYYDDRYLHSFFGYLPAYNPSFIIFLYTVNPIGVRYASETLSHPFNDISKFLINYYEIPPDR</sequence>
<dbReference type="Gene3D" id="3.30.450.330">
    <property type="match status" value="1"/>
</dbReference>
<dbReference type="InterPro" id="IPR001460">
    <property type="entry name" value="PCN-bd_Tpept"/>
</dbReference>
<evidence type="ECO:0000259" key="3">
    <source>
        <dbReference type="Pfam" id="PF00905"/>
    </source>
</evidence>
<dbReference type="InterPro" id="IPR036138">
    <property type="entry name" value="PBP_dimer_sf"/>
</dbReference>
<dbReference type="Proteomes" id="UP000177943">
    <property type="component" value="Unassembled WGS sequence"/>
</dbReference>
<dbReference type="GO" id="GO:0071555">
    <property type="term" value="P:cell wall organization"/>
    <property type="evidence" value="ECO:0007669"/>
    <property type="project" value="TreeGrafter"/>
</dbReference>
<accession>A0A1G2MW31</accession>
<dbReference type="SUPFAM" id="SSF56519">
    <property type="entry name" value="Penicillin binding protein dimerisation domain"/>
    <property type="match status" value="1"/>
</dbReference>
<evidence type="ECO:0000313" key="6">
    <source>
        <dbReference type="Proteomes" id="UP000177943"/>
    </source>
</evidence>
<organism evidence="5 6">
    <name type="scientific">Candidatus Taylorbacteria bacterium RIFCSPHIGHO2_02_FULL_45_35</name>
    <dbReference type="NCBI Taxonomy" id="1802311"/>
    <lineage>
        <taxon>Bacteria</taxon>
        <taxon>Candidatus Tayloriibacteriota</taxon>
    </lineage>
</organism>
<comment type="subcellular location">
    <subcellularLocation>
        <location evidence="1">Membrane</location>
    </subcellularLocation>
</comment>
<evidence type="ECO:0000256" key="2">
    <source>
        <dbReference type="ARBA" id="ARBA00023136"/>
    </source>
</evidence>
<feature type="domain" description="Penicillin-binding protein transpeptidase" evidence="3">
    <location>
        <begin position="250"/>
        <end position="552"/>
    </location>
</feature>
<keyword evidence="2" id="KW-0472">Membrane</keyword>
<dbReference type="PANTHER" id="PTHR30627:SF1">
    <property type="entry name" value="PEPTIDOGLYCAN D,D-TRANSPEPTIDASE FTSI"/>
    <property type="match status" value="1"/>
</dbReference>
<gene>
    <name evidence="5" type="ORF">A3D56_00170</name>
</gene>
<evidence type="ECO:0000313" key="5">
    <source>
        <dbReference type="EMBL" id="OHA28080.1"/>
    </source>
</evidence>
<protein>
    <submittedName>
        <fullName evidence="5">Uncharacterized protein</fullName>
    </submittedName>
</protein>
<feature type="domain" description="Penicillin-binding protein dimerisation" evidence="4">
    <location>
        <begin position="72"/>
        <end position="187"/>
    </location>
</feature>
<dbReference type="Pfam" id="PF03717">
    <property type="entry name" value="PBP_dimer"/>
    <property type="match status" value="1"/>
</dbReference>
<dbReference type="InterPro" id="IPR005311">
    <property type="entry name" value="PBP_dimer"/>
</dbReference>
<dbReference type="AlphaFoldDB" id="A0A1G2MW31"/>
<name>A0A1G2MW31_9BACT</name>
<dbReference type="EMBL" id="MHRP01000001">
    <property type="protein sequence ID" value="OHA28080.1"/>
    <property type="molecule type" value="Genomic_DNA"/>
</dbReference>
<dbReference type="Pfam" id="PF00905">
    <property type="entry name" value="Transpeptidase"/>
    <property type="match status" value="1"/>
</dbReference>
<evidence type="ECO:0000259" key="4">
    <source>
        <dbReference type="Pfam" id="PF03717"/>
    </source>
</evidence>
<dbReference type="Gene3D" id="3.40.710.10">
    <property type="entry name" value="DD-peptidase/beta-lactamase superfamily"/>
    <property type="match status" value="1"/>
</dbReference>
<dbReference type="PANTHER" id="PTHR30627">
    <property type="entry name" value="PEPTIDOGLYCAN D,D-TRANSPEPTIDASE"/>
    <property type="match status" value="1"/>
</dbReference>